<evidence type="ECO:0000313" key="2">
    <source>
        <dbReference type="EMBL" id="OCF61220.1"/>
    </source>
</evidence>
<keyword evidence="3" id="KW-1185">Reference proteome</keyword>
<reference evidence="2 3" key="1">
    <citation type="submission" date="2013-07" db="EMBL/GenBank/DDBJ databases">
        <title>The Genome Sequence of Kwoniella mangroviensis CBS10435.</title>
        <authorList>
            <consortium name="The Broad Institute Genome Sequencing Platform"/>
            <person name="Cuomo C."/>
            <person name="Litvintseva A."/>
            <person name="Chen Y."/>
            <person name="Heitman J."/>
            <person name="Sun S."/>
            <person name="Springer D."/>
            <person name="Dromer F."/>
            <person name="Young S.K."/>
            <person name="Zeng Q."/>
            <person name="Gargeya S."/>
            <person name="Fitzgerald M."/>
            <person name="Abouelleil A."/>
            <person name="Alvarado L."/>
            <person name="Berlin A.M."/>
            <person name="Chapman S.B."/>
            <person name="Dewar J."/>
            <person name="Goldberg J."/>
            <person name="Griggs A."/>
            <person name="Gujja S."/>
            <person name="Hansen M."/>
            <person name="Howarth C."/>
            <person name="Imamovic A."/>
            <person name="Larimer J."/>
            <person name="McCowan C."/>
            <person name="Murphy C."/>
            <person name="Pearson M."/>
            <person name="Priest M."/>
            <person name="Roberts A."/>
            <person name="Saif S."/>
            <person name="Shea T."/>
            <person name="Sykes S."/>
            <person name="Wortman J."/>
            <person name="Nusbaum C."/>
            <person name="Birren B."/>
        </authorList>
    </citation>
    <scope>NUCLEOTIDE SEQUENCE [LARGE SCALE GENOMIC DNA]</scope>
    <source>
        <strain evidence="2 3">CBS 10435</strain>
    </source>
</reference>
<gene>
    <name evidence="2" type="ORF">L486_00866</name>
</gene>
<proteinExistence type="predicted"/>
<dbReference type="Proteomes" id="UP000092583">
    <property type="component" value="Unassembled WGS sequence"/>
</dbReference>
<feature type="region of interest" description="Disordered" evidence="1">
    <location>
        <begin position="54"/>
        <end position="77"/>
    </location>
</feature>
<name>A0A1B9J0A8_9TREE</name>
<sequence length="108" mass="11856">MTTSYLSLPPISYLNALDGADRSSLGEIVNEIKAVKDNKSLLVVKAKKGKGNLKKDHWTPVVGHEGGDKDDTSFGTPNRKNLSGLTLKIWQIRLTVSVRLETRGSLHE</sequence>
<evidence type="ECO:0000313" key="3">
    <source>
        <dbReference type="Proteomes" id="UP000092583"/>
    </source>
</evidence>
<protein>
    <submittedName>
        <fullName evidence="2">Uncharacterized protein</fullName>
    </submittedName>
</protein>
<evidence type="ECO:0000256" key="1">
    <source>
        <dbReference type="SAM" id="MobiDB-lite"/>
    </source>
</evidence>
<dbReference type="EMBL" id="KI669459">
    <property type="protein sequence ID" value="OCF61220.1"/>
    <property type="molecule type" value="Genomic_DNA"/>
</dbReference>
<accession>A0A1B9J0A8</accession>
<dbReference type="AlphaFoldDB" id="A0A1B9J0A8"/>
<organism evidence="2 3">
    <name type="scientific">Kwoniella mangroviensis CBS 10435</name>
    <dbReference type="NCBI Taxonomy" id="1331196"/>
    <lineage>
        <taxon>Eukaryota</taxon>
        <taxon>Fungi</taxon>
        <taxon>Dikarya</taxon>
        <taxon>Basidiomycota</taxon>
        <taxon>Agaricomycotina</taxon>
        <taxon>Tremellomycetes</taxon>
        <taxon>Tremellales</taxon>
        <taxon>Cryptococcaceae</taxon>
        <taxon>Kwoniella</taxon>
    </lineage>
</organism>
<reference evidence="3" key="2">
    <citation type="submission" date="2013-12" db="EMBL/GenBank/DDBJ databases">
        <title>Evolution of pathogenesis and genome organization in the Tremellales.</title>
        <authorList>
            <person name="Cuomo C."/>
            <person name="Litvintseva A."/>
            <person name="Heitman J."/>
            <person name="Chen Y."/>
            <person name="Sun S."/>
            <person name="Springer D."/>
            <person name="Dromer F."/>
            <person name="Young S."/>
            <person name="Zeng Q."/>
            <person name="Chapman S."/>
            <person name="Gujja S."/>
            <person name="Saif S."/>
            <person name="Birren B."/>
        </authorList>
    </citation>
    <scope>NUCLEOTIDE SEQUENCE [LARGE SCALE GENOMIC DNA]</scope>
    <source>
        <strain evidence="3">CBS 10435</strain>
    </source>
</reference>